<reference evidence="2 3" key="1">
    <citation type="submission" date="2021-06" db="EMBL/GenBank/DDBJ databases">
        <title>Gemonas diversity in paddy soil.</title>
        <authorList>
            <person name="Liu G."/>
        </authorList>
    </citation>
    <scope>NUCLEOTIDE SEQUENCE [LARGE SCALE GENOMIC DNA]</scope>
    <source>
        <strain evidence="2 3">RG2</strain>
    </source>
</reference>
<proteinExistence type="predicted"/>
<sequence>MTIGLPGTIKRREILTASKLLTVEAEGMPLSKFTKGLMVGTLTLLYCMFIGGSVYNIINHRFRDTDAFIKIFAAVSVIATVGYAAATLLIIKKNRSSLIFTEVGIAGNALISAKYEDLCGYAWESSSGFLTTGQASKEKKKSLFITANKGWFPEVRYATRFGTSVLASFGYYFNSEQIQKVEEIMASRGITRLQDRER</sequence>
<keyword evidence="1" id="KW-1133">Transmembrane helix</keyword>
<evidence type="ECO:0008006" key="4">
    <source>
        <dbReference type="Google" id="ProtNLM"/>
    </source>
</evidence>
<feature type="transmembrane region" description="Helical" evidence="1">
    <location>
        <begin position="36"/>
        <end position="55"/>
    </location>
</feature>
<keyword evidence="3" id="KW-1185">Reference proteome</keyword>
<keyword evidence="1" id="KW-0472">Membrane</keyword>
<gene>
    <name evidence="2" type="ORF">KP001_01370</name>
</gene>
<accession>A0ABX8LID6</accession>
<name>A0ABX8LID6_9BACT</name>
<evidence type="ECO:0000313" key="2">
    <source>
        <dbReference type="EMBL" id="QXE91219.1"/>
    </source>
</evidence>
<organism evidence="2 3">
    <name type="scientific">Geomonas subterranea</name>
    <dbReference type="NCBI Taxonomy" id="2847989"/>
    <lineage>
        <taxon>Bacteria</taxon>
        <taxon>Pseudomonadati</taxon>
        <taxon>Thermodesulfobacteriota</taxon>
        <taxon>Desulfuromonadia</taxon>
        <taxon>Geobacterales</taxon>
        <taxon>Geobacteraceae</taxon>
        <taxon>Geomonas</taxon>
    </lineage>
</organism>
<protein>
    <recommendedName>
        <fullName evidence="4">Transmembrane protein</fullName>
    </recommendedName>
</protein>
<dbReference type="RefSeq" id="WP_217287805.1">
    <property type="nucleotide sequence ID" value="NZ_CP077683.1"/>
</dbReference>
<evidence type="ECO:0000313" key="3">
    <source>
        <dbReference type="Proteomes" id="UP000683559"/>
    </source>
</evidence>
<dbReference type="Proteomes" id="UP000683559">
    <property type="component" value="Chromosome"/>
</dbReference>
<keyword evidence="1" id="KW-0812">Transmembrane</keyword>
<feature type="transmembrane region" description="Helical" evidence="1">
    <location>
        <begin position="67"/>
        <end position="91"/>
    </location>
</feature>
<evidence type="ECO:0000256" key="1">
    <source>
        <dbReference type="SAM" id="Phobius"/>
    </source>
</evidence>
<dbReference type="EMBL" id="CP077683">
    <property type="protein sequence ID" value="QXE91219.1"/>
    <property type="molecule type" value="Genomic_DNA"/>
</dbReference>